<reference evidence="4 5" key="1">
    <citation type="submission" date="2019-07" db="EMBL/GenBank/DDBJ databases">
        <title>De Novo Assembly of kiwifruit Actinidia rufa.</title>
        <authorList>
            <person name="Sugita-Konishi S."/>
            <person name="Sato K."/>
            <person name="Mori E."/>
            <person name="Abe Y."/>
            <person name="Kisaki G."/>
            <person name="Hamano K."/>
            <person name="Suezawa K."/>
            <person name="Otani M."/>
            <person name="Fukuda T."/>
            <person name="Manabe T."/>
            <person name="Gomi K."/>
            <person name="Tabuchi M."/>
            <person name="Akimitsu K."/>
            <person name="Kataoka I."/>
        </authorList>
    </citation>
    <scope>NUCLEOTIDE SEQUENCE [LARGE SCALE GENOMIC DNA]</scope>
    <source>
        <strain evidence="5">cv. Fuchu</strain>
    </source>
</reference>
<dbReference type="InterPro" id="IPR004087">
    <property type="entry name" value="KH_dom"/>
</dbReference>
<dbReference type="InterPro" id="IPR019510">
    <property type="entry name" value="AKAP7-like_phosphoesterase"/>
</dbReference>
<dbReference type="GO" id="GO:0005634">
    <property type="term" value="C:nucleus"/>
    <property type="evidence" value="ECO:0007669"/>
    <property type="project" value="TreeGrafter"/>
</dbReference>
<keyword evidence="5" id="KW-1185">Reference proteome</keyword>
<dbReference type="Pfam" id="PF10469">
    <property type="entry name" value="AKAP7_NLS"/>
    <property type="match status" value="1"/>
</dbReference>
<evidence type="ECO:0000256" key="1">
    <source>
        <dbReference type="PROSITE-ProRule" id="PRU00117"/>
    </source>
</evidence>
<dbReference type="Pfam" id="PF00013">
    <property type="entry name" value="KH_1"/>
    <property type="match status" value="1"/>
</dbReference>
<evidence type="ECO:0000313" key="5">
    <source>
        <dbReference type="Proteomes" id="UP000585474"/>
    </source>
</evidence>
<dbReference type="SMART" id="SM00322">
    <property type="entry name" value="KH"/>
    <property type="match status" value="1"/>
</dbReference>
<evidence type="ECO:0000313" key="4">
    <source>
        <dbReference type="EMBL" id="GFY97066.1"/>
    </source>
</evidence>
<gene>
    <name evidence="4" type="ORF">Acr_11g0013720</name>
</gene>
<dbReference type="EMBL" id="BJWL01000011">
    <property type="protein sequence ID" value="GFY97066.1"/>
    <property type="molecule type" value="Genomic_DNA"/>
</dbReference>
<accession>A0A7J0FF52</accession>
<dbReference type="GO" id="GO:0006355">
    <property type="term" value="P:regulation of DNA-templated transcription"/>
    <property type="evidence" value="ECO:0007669"/>
    <property type="project" value="TreeGrafter"/>
</dbReference>
<dbReference type="SUPFAM" id="SSF55144">
    <property type="entry name" value="LigT-like"/>
    <property type="match status" value="1"/>
</dbReference>
<comment type="caution">
    <text evidence="4">The sequence shown here is derived from an EMBL/GenBank/DDBJ whole genome shotgun (WGS) entry which is preliminary data.</text>
</comment>
<dbReference type="InterPro" id="IPR009210">
    <property type="entry name" value="ASCC1"/>
</dbReference>
<dbReference type="Gene3D" id="3.90.1140.10">
    <property type="entry name" value="Cyclic phosphodiesterase"/>
    <property type="match status" value="1"/>
</dbReference>
<dbReference type="GO" id="GO:0006307">
    <property type="term" value="P:DNA alkylation repair"/>
    <property type="evidence" value="ECO:0007669"/>
    <property type="project" value="InterPro"/>
</dbReference>
<feature type="domain" description="K Homology" evidence="3">
    <location>
        <begin position="172"/>
        <end position="240"/>
    </location>
</feature>
<evidence type="ECO:0000256" key="2">
    <source>
        <dbReference type="SAM" id="MobiDB-lite"/>
    </source>
</evidence>
<feature type="region of interest" description="Disordered" evidence="2">
    <location>
        <begin position="276"/>
        <end position="305"/>
    </location>
</feature>
<organism evidence="4 5">
    <name type="scientific">Actinidia rufa</name>
    <dbReference type="NCBI Taxonomy" id="165716"/>
    <lineage>
        <taxon>Eukaryota</taxon>
        <taxon>Viridiplantae</taxon>
        <taxon>Streptophyta</taxon>
        <taxon>Embryophyta</taxon>
        <taxon>Tracheophyta</taxon>
        <taxon>Spermatophyta</taxon>
        <taxon>Magnoliopsida</taxon>
        <taxon>eudicotyledons</taxon>
        <taxon>Gunneridae</taxon>
        <taxon>Pentapetalae</taxon>
        <taxon>asterids</taxon>
        <taxon>Ericales</taxon>
        <taxon>Actinidiaceae</taxon>
        <taxon>Actinidia</taxon>
    </lineage>
</organism>
<dbReference type="AlphaFoldDB" id="A0A7J0FF52"/>
<dbReference type="InterPro" id="IPR004088">
    <property type="entry name" value="KH_dom_type_1"/>
</dbReference>
<dbReference type="PANTHER" id="PTHR13360:SF1">
    <property type="entry name" value="ACTIVATING SIGNAL COINTEGRATOR 1 COMPLEX SUBUNIT 1"/>
    <property type="match status" value="1"/>
</dbReference>
<dbReference type="Gene3D" id="3.30.1370.10">
    <property type="entry name" value="K Homology domain, type 1"/>
    <property type="match status" value="1"/>
</dbReference>
<dbReference type="SUPFAM" id="SSF54791">
    <property type="entry name" value="Eukaryotic type KH-domain (KH-domain type I)"/>
    <property type="match status" value="1"/>
</dbReference>
<dbReference type="InterPro" id="IPR009097">
    <property type="entry name" value="Cyclic_Pdiesterase"/>
</dbReference>
<dbReference type="PANTHER" id="PTHR13360">
    <property type="entry name" value="ACTIVATING SIGNAL COINTEGRATOR 1 COMPLEX SUBUNIT 1"/>
    <property type="match status" value="1"/>
</dbReference>
<proteinExistence type="predicted"/>
<name>A0A7J0FF52_9ERIC</name>
<sequence length="563" mass="62323">MCLGNALLAQGFCMANWDVLPKASMFKRANGLLKCGRCHRHAGGLCGTTLGMLTLAYCLAMSWACVKHVFLLVDHALFGHNARDPEVLLKLIDADVRLKGYLHESAECLVEKLQVESEDLHEVDDAGKQKDGSQVQAVRYNISGSAADTLYAHEEVEASSRAPEGGSVSSDEKHSISVEVGASLMRFIKGKGGSTQEKIEEEMGVKIIFPSSKKEDAIIIEGVSAESVNRASERVQVIIDEAVKSPNLDYSHFISLPLALHPELVDKLVNFQKSTLGIGDPNEGENLDSDSNGDTSEDEDKDQELDRIPDVAVKLNVEDDKHVKVDIANIHRVSYLPKVSKPSELRASKPSALSGLGIERSIFIKPKTFHLTVLMLKLWNKDRVDAAAEVLQSVSSKVVEALESRPVSVRLKGLECMRGPLAKARVLYAPVEEIGSDGRLLRACTFLEVITDAFVEAGLVLEKDAQQKLKLHATVMNARHRKRCYVSLHYMLSFFPIGLISQTKWTRKLDSFDARGIIKQFGSEEWGEYPIREAHLSQRFVYDQNGYYRCCASIPFPVSMQLD</sequence>
<dbReference type="OrthoDB" id="277832at2759"/>
<dbReference type="GO" id="GO:0003723">
    <property type="term" value="F:RNA binding"/>
    <property type="evidence" value="ECO:0007669"/>
    <property type="project" value="UniProtKB-UniRule"/>
</dbReference>
<dbReference type="Proteomes" id="UP000585474">
    <property type="component" value="Unassembled WGS sequence"/>
</dbReference>
<protein>
    <submittedName>
        <fullName evidence="4">Putative eukaryotic LigT</fullName>
    </submittedName>
</protein>
<dbReference type="PROSITE" id="PS50084">
    <property type="entry name" value="KH_TYPE_1"/>
    <property type="match status" value="1"/>
</dbReference>
<keyword evidence="1" id="KW-0694">RNA-binding</keyword>
<dbReference type="InterPro" id="IPR036612">
    <property type="entry name" value="KH_dom_type_1_sf"/>
</dbReference>
<evidence type="ECO:0000259" key="3">
    <source>
        <dbReference type="SMART" id="SM00322"/>
    </source>
</evidence>